<gene>
    <name evidence="1" type="ORF">CIL05_07260</name>
</gene>
<sequence>MKKEVSGKAYTTVIMEIEIDDSELEGLAQEEINELFVEKAYDSFGGIDSFLGNGGADKLIGVTGINESIYGDGEVDFDEVENVED</sequence>
<dbReference type="Proteomes" id="UP000218887">
    <property type="component" value="Unassembled WGS sequence"/>
</dbReference>
<accession>A0A2A2IEU5</accession>
<dbReference type="EMBL" id="NPOA01000004">
    <property type="protein sequence ID" value="PAV30259.1"/>
    <property type="molecule type" value="Genomic_DNA"/>
</dbReference>
<dbReference type="AlphaFoldDB" id="A0A2A2IEU5"/>
<reference evidence="1 2" key="1">
    <citation type="submission" date="2017-08" db="EMBL/GenBank/DDBJ databases">
        <title>Virgibacillus indicus sp. nov. and Virgibacillus profoundi sp. nov, two moderately halophilic bacteria isolated from marine sediment by using the Microfluidic Streak Plate.</title>
        <authorList>
            <person name="Xu B."/>
            <person name="Hu B."/>
            <person name="Wang J."/>
            <person name="Zhu Y."/>
            <person name="Huang L."/>
            <person name="Du W."/>
            <person name="Huang Y."/>
        </authorList>
    </citation>
    <scope>NUCLEOTIDE SEQUENCE [LARGE SCALE GENOMIC DNA]</scope>
    <source>
        <strain evidence="1 2">IO3-P3-H5</strain>
    </source>
</reference>
<proteinExistence type="predicted"/>
<dbReference type="OrthoDB" id="3035815at2"/>
<comment type="caution">
    <text evidence="1">The sequence shown here is derived from an EMBL/GenBank/DDBJ whole genome shotgun (WGS) entry which is preliminary data.</text>
</comment>
<name>A0A2A2IEU5_9BACI</name>
<keyword evidence="2" id="KW-1185">Reference proteome</keyword>
<protein>
    <submittedName>
        <fullName evidence="1">Uncharacterized protein</fullName>
    </submittedName>
</protein>
<evidence type="ECO:0000313" key="2">
    <source>
        <dbReference type="Proteomes" id="UP000218887"/>
    </source>
</evidence>
<organism evidence="1 2">
    <name type="scientific">Virgibacillus profundi</name>
    <dbReference type="NCBI Taxonomy" id="2024555"/>
    <lineage>
        <taxon>Bacteria</taxon>
        <taxon>Bacillati</taxon>
        <taxon>Bacillota</taxon>
        <taxon>Bacilli</taxon>
        <taxon>Bacillales</taxon>
        <taxon>Bacillaceae</taxon>
        <taxon>Virgibacillus</taxon>
    </lineage>
</organism>
<dbReference type="RefSeq" id="WP_095654861.1">
    <property type="nucleotide sequence ID" value="NZ_NPOA01000004.1"/>
</dbReference>
<evidence type="ECO:0000313" key="1">
    <source>
        <dbReference type="EMBL" id="PAV30259.1"/>
    </source>
</evidence>